<evidence type="ECO:0000313" key="2">
    <source>
        <dbReference type="Proteomes" id="UP001190700"/>
    </source>
</evidence>
<evidence type="ECO:0000313" key="1">
    <source>
        <dbReference type="EMBL" id="KAK3275413.1"/>
    </source>
</evidence>
<dbReference type="EMBL" id="LGRX02007240">
    <property type="protein sequence ID" value="KAK3275413.1"/>
    <property type="molecule type" value="Genomic_DNA"/>
</dbReference>
<sequence length="513" mass="57268">MGRLLHDMATHVTPSSRLPETFCEAESLLGIKAPQRNSVWQRALLKYPGQVITKACLKSVTDESITSDTLAVAPKPSATPWTTSDNCRWWTPLWILVLVRTVFGGGIDLDPFSERKCNRERVRANIYYSENHDGYSRVNPWFKKVFANPPGGTTNGKSNMGRALKRAVKEFEEGNIECCILVLKVAAGYHWFETVDTLPHRAHPSVHLPSLDDLCHFLMFSEAFQQLTPKMRDDLGINSTRLSCSDRACNGFEIALHLEVQSRLEVKEVEEAIFLVVAVTILSSYEWLQRGRVAKLVGGDGPFHWPRRKHAKALEEELLKVVNKEDGSTKDTVLLTDFFGMSPTPWGFGAAGSRSPGVLEPLLPEGHEVGTAVAIASGNFLDLSKSSIEKLRVLCGDTPHGSGSRRTMQKLFPTTQASELRGKYTELGTIVPKRLKELDFKGLGFLSAATPRLFMGFLEHANCKARSPGKNWYLHAPRNWTPSARELVRLLRYSESGVLTRDAPHVRDIPYAM</sequence>
<gene>
    <name evidence="1" type="ORF">CYMTET_16456</name>
</gene>
<dbReference type="Proteomes" id="UP001190700">
    <property type="component" value="Unassembled WGS sequence"/>
</dbReference>
<accession>A0AAE0GCA8</accession>
<name>A0AAE0GCA8_9CHLO</name>
<protein>
    <submittedName>
        <fullName evidence="1">Uncharacterized protein</fullName>
    </submittedName>
</protein>
<keyword evidence="2" id="KW-1185">Reference proteome</keyword>
<reference evidence="1 2" key="1">
    <citation type="journal article" date="2015" name="Genome Biol. Evol.">
        <title>Comparative Genomics of a Bacterivorous Green Alga Reveals Evolutionary Causalities and Consequences of Phago-Mixotrophic Mode of Nutrition.</title>
        <authorList>
            <person name="Burns J.A."/>
            <person name="Paasch A."/>
            <person name="Narechania A."/>
            <person name="Kim E."/>
        </authorList>
    </citation>
    <scope>NUCLEOTIDE SEQUENCE [LARGE SCALE GENOMIC DNA]</scope>
    <source>
        <strain evidence="1 2">PLY_AMNH</strain>
    </source>
</reference>
<organism evidence="1 2">
    <name type="scientific">Cymbomonas tetramitiformis</name>
    <dbReference type="NCBI Taxonomy" id="36881"/>
    <lineage>
        <taxon>Eukaryota</taxon>
        <taxon>Viridiplantae</taxon>
        <taxon>Chlorophyta</taxon>
        <taxon>Pyramimonadophyceae</taxon>
        <taxon>Pyramimonadales</taxon>
        <taxon>Pyramimonadaceae</taxon>
        <taxon>Cymbomonas</taxon>
    </lineage>
</organism>
<proteinExistence type="predicted"/>
<dbReference type="AlphaFoldDB" id="A0AAE0GCA8"/>
<comment type="caution">
    <text evidence="1">The sequence shown here is derived from an EMBL/GenBank/DDBJ whole genome shotgun (WGS) entry which is preliminary data.</text>
</comment>